<dbReference type="AlphaFoldDB" id="A0A327K2W4"/>
<organism evidence="1 2">
    <name type="scientific">Rhodoplanes roseus</name>
    <dbReference type="NCBI Taxonomy" id="29409"/>
    <lineage>
        <taxon>Bacteria</taxon>
        <taxon>Pseudomonadati</taxon>
        <taxon>Pseudomonadota</taxon>
        <taxon>Alphaproteobacteria</taxon>
        <taxon>Hyphomicrobiales</taxon>
        <taxon>Nitrobacteraceae</taxon>
        <taxon>Rhodoplanes</taxon>
    </lineage>
</organism>
<dbReference type="Proteomes" id="UP000249130">
    <property type="component" value="Unassembled WGS sequence"/>
</dbReference>
<keyword evidence="2" id="KW-1185">Reference proteome</keyword>
<evidence type="ECO:0000313" key="2">
    <source>
        <dbReference type="Proteomes" id="UP000249130"/>
    </source>
</evidence>
<protein>
    <submittedName>
        <fullName evidence="1">Uncharacterized protein</fullName>
    </submittedName>
</protein>
<dbReference type="EMBL" id="NPEX01000737">
    <property type="protein sequence ID" value="RAI33099.1"/>
    <property type="molecule type" value="Genomic_DNA"/>
</dbReference>
<feature type="non-terminal residue" evidence="1">
    <location>
        <position position="1"/>
    </location>
</feature>
<sequence length="96" mass="10289">LGLATILVAAMATYALKQSAERTVDLERLAEAAINGQRMNRLITAVVMDSRGIYSADDDAAVATFGQAITQSLTDLDVLLAETRPLLLDPQSLEQL</sequence>
<reference evidence="1 2" key="1">
    <citation type="submission" date="2017-07" db="EMBL/GenBank/DDBJ databases">
        <title>Draft Genome Sequences of Select Purple Nonsulfur Bacteria.</title>
        <authorList>
            <person name="Lasarre B."/>
            <person name="Mckinlay J.B."/>
        </authorList>
    </citation>
    <scope>NUCLEOTIDE SEQUENCE [LARGE SCALE GENOMIC DNA]</scope>
    <source>
        <strain evidence="1 2">DSM 5909</strain>
    </source>
</reference>
<feature type="non-terminal residue" evidence="1">
    <location>
        <position position="96"/>
    </location>
</feature>
<evidence type="ECO:0000313" key="1">
    <source>
        <dbReference type="EMBL" id="RAI33099.1"/>
    </source>
</evidence>
<proteinExistence type="predicted"/>
<comment type="caution">
    <text evidence="1">The sequence shown here is derived from an EMBL/GenBank/DDBJ whole genome shotgun (WGS) entry which is preliminary data.</text>
</comment>
<accession>A0A327K2W4</accession>
<name>A0A327K2W4_9BRAD</name>
<gene>
    <name evidence="1" type="ORF">CH341_31930</name>
</gene>